<accession>A0ABD5PG83</accession>
<protein>
    <submittedName>
        <fullName evidence="1">Uncharacterized protein</fullName>
    </submittedName>
</protein>
<dbReference type="AlphaFoldDB" id="A0ABD5PG83"/>
<sequence length="91" mass="10104">MVREELQAASDELRKAGEALGGEGDVATRIHDQSDQLAKLATRSSGPDHGRLDRHMNTLSEIADQLDGEAKDHVEHAREKVREYRETVEGI</sequence>
<dbReference type="EMBL" id="JBHSDS010000008">
    <property type="protein sequence ID" value="MFC4359729.1"/>
    <property type="molecule type" value="Genomic_DNA"/>
</dbReference>
<dbReference type="Proteomes" id="UP001595921">
    <property type="component" value="Unassembled WGS sequence"/>
</dbReference>
<comment type="caution">
    <text evidence="1">The sequence shown here is derived from an EMBL/GenBank/DDBJ whole genome shotgun (WGS) entry which is preliminary data.</text>
</comment>
<evidence type="ECO:0000313" key="2">
    <source>
        <dbReference type="Proteomes" id="UP001595921"/>
    </source>
</evidence>
<dbReference type="InterPro" id="IPR055975">
    <property type="entry name" value="DUF7553"/>
</dbReference>
<organism evidence="1 2">
    <name type="scientific">Halobium salinum</name>
    <dbReference type="NCBI Taxonomy" id="1364940"/>
    <lineage>
        <taxon>Archaea</taxon>
        <taxon>Methanobacteriati</taxon>
        <taxon>Methanobacteriota</taxon>
        <taxon>Stenosarchaea group</taxon>
        <taxon>Halobacteria</taxon>
        <taxon>Halobacteriales</taxon>
        <taxon>Haloferacaceae</taxon>
        <taxon>Halobium</taxon>
    </lineage>
</organism>
<reference evidence="1 2" key="1">
    <citation type="journal article" date="2019" name="Int. J. Syst. Evol. Microbiol.">
        <title>The Global Catalogue of Microorganisms (GCM) 10K type strain sequencing project: providing services to taxonomists for standard genome sequencing and annotation.</title>
        <authorList>
            <consortium name="The Broad Institute Genomics Platform"/>
            <consortium name="The Broad Institute Genome Sequencing Center for Infectious Disease"/>
            <person name="Wu L."/>
            <person name="Ma J."/>
        </authorList>
    </citation>
    <scope>NUCLEOTIDE SEQUENCE [LARGE SCALE GENOMIC DNA]</scope>
    <source>
        <strain evidence="1 2">CGMCC 1.12553</strain>
    </source>
</reference>
<dbReference type="RefSeq" id="WP_267621397.1">
    <property type="nucleotide sequence ID" value="NZ_JAODIW010000006.1"/>
</dbReference>
<evidence type="ECO:0000313" key="1">
    <source>
        <dbReference type="EMBL" id="MFC4359729.1"/>
    </source>
</evidence>
<dbReference type="Pfam" id="PF24430">
    <property type="entry name" value="DUF7553"/>
    <property type="match status" value="1"/>
</dbReference>
<name>A0ABD5PG83_9EURY</name>
<keyword evidence="2" id="KW-1185">Reference proteome</keyword>
<gene>
    <name evidence="1" type="ORF">ACFO0N_17425</name>
</gene>
<proteinExistence type="predicted"/>